<proteinExistence type="predicted"/>
<evidence type="ECO:0000256" key="1">
    <source>
        <dbReference type="SAM" id="MobiDB-lite"/>
    </source>
</evidence>
<dbReference type="EMBL" id="MU006790">
    <property type="protein sequence ID" value="KAF2638417.1"/>
    <property type="molecule type" value="Genomic_DNA"/>
</dbReference>
<sequence>MYSSTNQPLNQTSPHHITSEKSQEQAERRSSQHIPYEIPYHACINQPIFYMYAHYPHPQSSLHIIILCHGGGRKSFMPYSPTSPPPPSNREGERKRHRNARYYPPISNKHHRPSKTPEHTSLMIK</sequence>
<evidence type="ECO:0000313" key="2">
    <source>
        <dbReference type="EMBL" id="KAF2638417.1"/>
    </source>
</evidence>
<dbReference type="Proteomes" id="UP000799753">
    <property type="component" value="Unassembled WGS sequence"/>
</dbReference>
<organism evidence="2 3">
    <name type="scientific">Massarina eburnea CBS 473.64</name>
    <dbReference type="NCBI Taxonomy" id="1395130"/>
    <lineage>
        <taxon>Eukaryota</taxon>
        <taxon>Fungi</taxon>
        <taxon>Dikarya</taxon>
        <taxon>Ascomycota</taxon>
        <taxon>Pezizomycotina</taxon>
        <taxon>Dothideomycetes</taxon>
        <taxon>Pleosporomycetidae</taxon>
        <taxon>Pleosporales</taxon>
        <taxon>Massarineae</taxon>
        <taxon>Massarinaceae</taxon>
        <taxon>Massarina</taxon>
    </lineage>
</organism>
<gene>
    <name evidence="2" type="ORF">P280DRAFT_83991</name>
</gene>
<evidence type="ECO:0000313" key="3">
    <source>
        <dbReference type="Proteomes" id="UP000799753"/>
    </source>
</evidence>
<feature type="compositionally biased region" description="Basic and acidic residues" evidence="1">
    <location>
        <begin position="17"/>
        <end position="30"/>
    </location>
</feature>
<name>A0A6A6RT94_9PLEO</name>
<accession>A0A6A6RT94</accession>
<keyword evidence="3" id="KW-1185">Reference proteome</keyword>
<feature type="region of interest" description="Disordered" evidence="1">
    <location>
        <begin position="1"/>
        <end position="33"/>
    </location>
</feature>
<protein>
    <submittedName>
        <fullName evidence="2">Uncharacterized protein</fullName>
    </submittedName>
</protein>
<feature type="compositionally biased region" description="Polar residues" evidence="1">
    <location>
        <begin position="1"/>
        <end position="16"/>
    </location>
</feature>
<feature type="region of interest" description="Disordered" evidence="1">
    <location>
        <begin position="75"/>
        <end position="125"/>
    </location>
</feature>
<dbReference type="AlphaFoldDB" id="A0A6A6RT94"/>
<reference evidence="2" key="1">
    <citation type="journal article" date="2020" name="Stud. Mycol.">
        <title>101 Dothideomycetes genomes: a test case for predicting lifestyles and emergence of pathogens.</title>
        <authorList>
            <person name="Haridas S."/>
            <person name="Albert R."/>
            <person name="Binder M."/>
            <person name="Bloem J."/>
            <person name="Labutti K."/>
            <person name="Salamov A."/>
            <person name="Andreopoulos B."/>
            <person name="Baker S."/>
            <person name="Barry K."/>
            <person name="Bills G."/>
            <person name="Bluhm B."/>
            <person name="Cannon C."/>
            <person name="Castanera R."/>
            <person name="Culley D."/>
            <person name="Daum C."/>
            <person name="Ezra D."/>
            <person name="Gonzalez J."/>
            <person name="Henrissat B."/>
            <person name="Kuo A."/>
            <person name="Liang C."/>
            <person name="Lipzen A."/>
            <person name="Lutzoni F."/>
            <person name="Magnuson J."/>
            <person name="Mondo S."/>
            <person name="Nolan M."/>
            <person name="Ohm R."/>
            <person name="Pangilinan J."/>
            <person name="Park H.-J."/>
            <person name="Ramirez L."/>
            <person name="Alfaro M."/>
            <person name="Sun H."/>
            <person name="Tritt A."/>
            <person name="Yoshinaga Y."/>
            <person name="Zwiers L.-H."/>
            <person name="Turgeon B."/>
            <person name="Goodwin S."/>
            <person name="Spatafora J."/>
            <person name="Crous P."/>
            <person name="Grigoriev I."/>
        </authorList>
    </citation>
    <scope>NUCLEOTIDE SEQUENCE</scope>
    <source>
        <strain evidence="2">CBS 473.64</strain>
    </source>
</reference>